<protein>
    <recommendedName>
        <fullName evidence="2">Ribbon-helix-helix protein CopG domain-containing protein</fullName>
    </recommendedName>
</protein>
<dbReference type="InterPro" id="IPR002145">
    <property type="entry name" value="CopG"/>
</dbReference>
<sequence>MSNETDWDELSDEYTEHTPAIIGETIRPQRAITMDGIDDIFAGRPLADQPRRKADVLYKAYLTPDMDAQVRAQAEREHIGKSALIRKALAAYLTANQAQPAMA</sequence>
<proteinExistence type="predicted"/>
<gene>
    <name evidence="3" type="ORF">BLSS_0678</name>
</gene>
<dbReference type="GO" id="GO:0006355">
    <property type="term" value="P:regulation of DNA-templated transcription"/>
    <property type="evidence" value="ECO:0007669"/>
    <property type="project" value="InterPro"/>
</dbReference>
<feature type="region of interest" description="Disordered" evidence="1">
    <location>
        <begin position="1"/>
        <end position="20"/>
    </location>
</feature>
<evidence type="ECO:0000259" key="2">
    <source>
        <dbReference type="Pfam" id="PF01402"/>
    </source>
</evidence>
<reference evidence="3 4" key="1">
    <citation type="submission" date="2014-03" db="EMBL/GenBank/DDBJ databases">
        <title>Genomics of Bifidobacteria.</title>
        <authorList>
            <person name="Ventura M."/>
            <person name="Milani C."/>
            <person name="Lugli G.A."/>
        </authorList>
    </citation>
    <scope>NUCLEOTIDE SEQUENCE [LARGE SCALE GENOMIC DNA]</scope>
    <source>
        <strain evidence="3 4">LMG 21814</strain>
    </source>
</reference>
<dbReference type="AlphaFoldDB" id="A0A087BP92"/>
<dbReference type="RefSeq" id="WP_032683252.1">
    <property type="nucleotide sequence ID" value="NZ_JGZA01000004.1"/>
</dbReference>
<dbReference type="EMBL" id="JGZA01000004">
    <property type="protein sequence ID" value="KFI72842.1"/>
    <property type="molecule type" value="Genomic_DNA"/>
</dbReference>
<accession>A0A087BP92</accession>
<evidence type="ECO:0000313" key="4">
    <source>
        <dbReference type="Proteomes" id="UP000029024"/>
    </source>
</evidence>
<dbReference type="Pfam" id="PF01402">
    <property type="entry name" value="RHH_1"/>
    <property type="match status" value="1"/>
</dbReference>
<feature type="domain" description="Ribbon-helix-helix protein CopG" evidence="2">
    <location>
        <begin position="60"/>
        <end position="94"/>
    </location>
</feature>
<name>A0A087BP92_BIFLN</name>
<evidence type="ECO:0000256" key="1">
    <source>
        <dbReference type="SAM" id="MobiDB-lite"/>
    </source>
</evidence>
<evidence type="ECO:0000313" key="3">
    <source>
        <dbReference type="EMBL" id="KFI72842.1"/>
    </source>
</evidence>
<comment type="caution">
    <text evidence="3">The sequence shown here is derived from an EMBL/GenBank/DDBJ whole genome shotgun (WGS) entry which is preliminary data.</text>
</comment>
<organism evidence="3 4">
    <name type="scientific">Bifidobacterium longum subsp. suis</name>
    <dbReference type="NCBI Taxonomy" id="1695"/>
    <lineage>
        <taxon>Bacteria</taxon>
        <taxon>Bacillati</taxon>
        <taxon>Actinomycetota</taxon>
        <taxon>Actinomycetes</taxon>
        <taxon>Bifidobacteriales</taxon>
        <taxon>Bifidobacteriaceae</taxon>
        <taxon>Bifidobacterium</taxon>
    </lineage>
</organism>
<dbReference type="Proteomes" id="UP000029024">
    <property type="component" value="Unassembled WGS sequence"/>
</dbReference>
<feature type="compositionally biased region" description="Acidic residues" evidence="1">
    <location>
        <begin position="1"/>
        <end position="13"/>
    </location>
</feature>